<dbReference type="EMBL" id="PDZR01000004">
    <property type="protein sequence ID" value="PNG26902.1"/>
    <property type="molecule type" value="Genomic_DNA"/>
</dbReference>
<name>A0A2J7TJG0_METSI</name>
<dbReference type="GO" id="GO:0016226">
    <property type="term" value="P:iron-sulfur cluster assembly"/>
    <property type="evidence" value="ECO:0007669"/>
    <property type="project" value="TreeGrafter"/>
</dbReference>
<dbReference type="Pfam" id="PF01722">
    <property type="entry name" value="BolA"/>
    <property type="match status" value="1"/>
</dbReference>
<feature type="region of interest" description="Disordered" evidence="2">
    <location>
        <begin position="38"/>
        <end position="57"/>
    </location>
</feature>
<proteinExistence type="inferred from homology"/>
<dbReference type="AlphaFoldDB" id="A0A2J7TJG0"/>
<reference evidence="3 4" key="1">
    <citation type="submission" date="2017-10" db="EMBL/GenBank/DDBJ databases">
        <title>Genome announcement of Methylocella silvestris TVC from permafrost.</title>
        <authorList>
            <person name="Wang J."/>
            <person name="Geng K."/>
            <person name="Ul-Haque F."/>
            <person name="Crombie A.T."/>
            <person name="Street L.E."/>
            <person name="Wookey P.A."/>
            <person name="Murrell J.C."/>
            <person name="Pratscher J."/>
        </authorList>
    </citation>
    <scope>NUCLEOTIDE SEQUENCE [LARGE SCALE GENOMIC DNA]</scope>
    <source>
        <strain evidence="3 4">TVC</strain>
    </source>
</reference>
<dbReference type="PANTHER" id="PTHR46230:SF7">
    <property type="entry name" value="BOLA-LIKE PROTEIN 1"/>
    <property type="match status" value="1"/>
</dbReference>
<dbReference type="PIRSF" id="PIRSF003113">
    <property type="entry name" value="BolA"/>
    <property type="match status" value="1"/>
</dbReference>
<protein>
    <submittedName>
        <fullName evidence="3">BolA family transcriptional regulator</fullName>
    </submittedName>
</protein>
<comment type="similarity">
    <text evidence="1">Belongs to the BolA/IbaG family.</text>
</comment>
<dbReference type="InterPro" id="IPR036065">
    <property type="entry name" value="BolA-like_sf"/>
</dbReference>
<evidence type="ECO:0000313" key="4">
    <source>
        <dbReference type="Proteomes" id="UP000236286"/>
    </source>
</evidence>
<dbReference type="InterPro" id="IPR002634">
    <property type="entry name" value="BolA"/>
</dbReference>
<gene>
    <name evidence="3" type="ORF">CR492_06215</name>
</gene>
<dbReference type="Gene3D" id="3.30.300.90">
    <property type="entry name" value="BolA-like"/>
    <property type="match status" value="1"/>
</dbReference>
<dbReference type="Proteomes" id="UP000236286">
    <property type="component" value="Unassembled WGS sequence"/>
</dbReference>
<dbReference type="RefSeq" id="WP_102842866.1">
    <property type="nucleotide sequence ID" value="NZ_PDZR01000004.1"/>
</dbReference>
<organism evidence="3 4">
    <name type="scientific">Methylocella silvestris</name>
    <dbReference type="NCBI Taxonomy" id="199596"/>
    <lineage>
        <taxon>Bacteria</taxon>
        <taxon>Pseudomonadati</taxon>
        <taxon>Pseudomonadota</taxon>
        <taxon>Alphaproteobacteria</taxon>
        <taxon>Hyphomicrobiales</taxon>
        <taxon>Beijerinckiaceae</taxon>
        <taxon>Methylocella</taxon>
    </lineage>
</organism>
<accession>A0A2J7TJG0</accession>
<sequence>MSHHIEATATGAQAPIATAIRSKLQAAFAPETIEVIDESQKHASHAHVATRPGRTDQVGETHFKVKVVSKSFAGKSRIDRHRAINAALAQELDAGVHALAIEAKAPGE</sequence>
<dbReference type="PANTHER" id="PTHR46230">
    <property type="match status" value="1"/>
</dbReference>
<dbReference type="OrthoDB" id="9811118at2"/>
<evidence type="ECO:0000313" key="3">
    <source>
        <dbReference type="EMBL" id="PNG26902.1"/>
    </source>
</evidence>
<comment type="caution">
    <text evidence="3">The sequence shown here is derived from an EMBL/GenBank/DDBJ whole genome shotgun (WGS) entry which is preliminary data.</text>
</comment>
<evidence type="ECO:0000256" key="1">
    <source>
        <dbReference type="RuleBase" id="RU003860"/>
    </source>
</evidence>
<evidence type="ECO:0000256" key="2">
    <source>
        <dbReference type="SAM" id="MobiDB-lite"/>
    </source>
</evidence>
<dbReference type="SUPFAM" id="SSF82657">
    <property type="entry name" value="BolA-like"/>
    <property type="match status" value="1"/>
</dbReference>